<organism evidence="2 3">
    <name type="scientific">Lasius niger</name>
    <name type="common">Black garden ant</name>
    <dbReference type="NCBI Taxonomy" id="67767"/>
    <lineage>
        <taxon>Eukaryota</taxon>
        <taxon>Metazoa</taxon>
        <taxon>Ecdysozoa</taxon>
        <taxon>Arthropoda</taxon>
        <taxon>Hexapoda</taxon>
        <taxon>Insecta</taxon>
        <taxon>Pterygota</taxon>
        <taxon>Neoptera</taxon>
        <taxon>Endopterygota</taxon>
        <taxon>Hymenoptera</taxon>
        <taxon>Apocrita</taxon>
        <taxon>Aculeata</taxon>
        <taxon>Formicoidea</taxon>
        <taxon>Formicidae</taxon>
        <taxon>Formicinae</taxon>
        <taxon>Lasius</taxon>
        <taxon>Lasius</taxon>
    </lineage>
</organism>
<reference evidence="2 3" key="1">
    <citation type="submission" date="2015-04" db="EMBL/GenBank/DDBJ databases">
        <title>Lasius niger genome sequencing.</title>
        <authorList>
            <person name="Konorov E.A."/>
            <person name="Nikitin M.A."/>
            <person name="Kirill M.V."/>
            <person name="Chang P."/>
        </authorList>
    </citation>
    <scope>NUCLEOTIDE SEQUENCE [LARGE SCALE GENOMIC DNA]</scope>
    <source>
        <tissue evidence="2">Whole</tissue>
    </source>
</reference>
<feature type="region of interest" description="Disordered" evidence="1">
    <location>
        <begin position="1"/>
        <end position="22"/>
    </location>
</feature>
<keyword evidence="3" id="KW-1185">Reference proteome</keyword>
<feature type="compositionally biased region" description="Low complexity" evidence="1">
    <location>
        <begin position="10"/>
        <end position="21"/>
    </location>
</feature>
<evidence type="ECO:0000313" key="3">
    <source>
        <dbReference type="Proteomes" id="UP000036403"/>
    </source>
</evidence>
<gene>
    <name evidence="2" type="ORF">RF55_13458</name>
</gene>
<accession>A0A0J7KAN4</accession>
<keyword evidence="2" id="KW-0808">Transferase</keyword>
<dbReference type="GO" id="GO:0003964">
    <property type="term" value="F:RNA-directed DNA polymerase activity"/>
    <property type="evidence" value="ECO:0007669"/>
    <property type="project" value="UniProtKB-KW"/>
</dbReference>
<dbReference type="EMBL" id="LBMM01010722">
    <property type="protein sequence ID" value="KMQ87296.1"/>
    <property type="molecule type" value="Genomic_DNA"/>
</dbReference>
<evidence type="ECO:0000313" key="2">
    <source>
        <dbReference type="EMBL" id="KMQ87296.1"/>
    </source>
</evidence>
<keyword evidence="2" id="KW-0548">Nucleotidyltransferase</keyword>
<dbReference type="OrthoDB" id="7695553at2759"/>
<comment type="caution">
    <text evidence="2">The sequence shown here is derived from an EMBL/GenBank/DDBJ whole genome shotgun (WGS) entry which is preliminary data.</text>
</comment>
<proteinExistence type="predicted"/>
<dbReference type="Proteomes" id="UP000036403">
    <property type="component" value="Unassembled WGS sequence"/>
</dbReference>
<protein>
    <submittedName>
        <fullName evidence="2">Reverse transcriptase-7</fullName>
    </submittedName>
</protein>
<dbReference type="AlphaFoldDB" id="A0A0J7KAN4"/>
<dbReference type="PaxDb" id="67767-A0A0J7KAN4"/>
<name>A0A0J7KAN4_LASNI</name>
<sequence length="150" mass="17094">MGMQAGMGVPTTQPDTQSPSPLKQMQRTVSSYHFLLWEVDFTPIIKLSSRQVLKAISLEKPKETRAEIWDVQRLLDWLSTGTQNLSFFEVSRRTALLLLVSGRRIQDLTLLKISKNFLTNLGDTIILWPVFGSKTDRAFQTVRMEAIKTP</sequence>
<keyword evidence="2" id="KW-0695">RNA-directed DNA polymerase</keyword>
<evidence type="ECO:0000256" key="1">
    <source>
        <dbReference type="SAM" id="MobiDB-lite"/>
    </source>
</evidence>